<dbReference type="GO" id="GO:0005737">
    <property type="term" value="C:cytoplasm"/>
    <property type="evidence" value="ECO:0007669"/>
    <property type="project" value="UniProtKB-SubCell"/>
</dbReference>
<dbReference type="Gene3D" id="1.20.120.230">
    <property type="entry name" value="Alpha-catenin/vinculin-like"/>
    <property type="match status" value="1"/>
</dbReference>
<reference evidence="3" key="1">
    <citation type="submission" date="2020-11" db="EMBL/GenBank/DDBJ databases">
        <authorList>
            <person name="Tran Van P."/>
        </authorList>
    </citation>
    <scope>NUCLEOTIDE SEQUENCE</scope>
</reference>
<dbReference type="GO" id="GO:0051015">
    <property type="term" value="F:actin filament binding"/>
    <property type="evidence" value="ECO:0007669"/>
    <property type="project" value="InterPro"/>
</dbReference>
<evidence type="ECO:0000313" key="4">
    <source>
        <dbReference type="Proteomes" id="UP000728032"/>
    </source>
</evidence>
<dbReference type="InterPro" id="IPR036723">
    <property type="entry name" value="Alpha-catenin/vinculin-like_sf"/>
</dbReference>
<keyword evidence="4" id="KW-1185">Reference proteome</keyword>
<evidence type="ECO:0000256" key="2">
    <source>
        <dbReference type="ARBA" id="ARBA00022490"/>
    </source>
</evidence>
<evidence type="ECO:0000313" key="3">
    <source>
        <dbReference type="EMBL" id="CAD7659512.1"/>
    </source>
</evidence>
<name>A0A7R9MG80_9ACAR</name>
<organism evidence="3">
    <name type="scientific">Oppiella nova</name>
    <dbReference type="NCBI Taxonomy" id="334625"/>
    <lineage>
        <taxon>Eukaryota</taxon>
        <taxon>Metazoa</taxon>
        <taxon>Ecdysozoa</taxon>
        <taxon>Arthropoda</taxon>
        <taxon>Chelicerata</taxon>
        <taxon>Arachnida</taxon>
        <taxon>Acari</taxon>
        <taxon>Acariformes</taxon>
        <taxon>Sarcoptiformes</taxon>
        <taxon>Oribatida</taxon>
        <taxon>Brachypylina</taxon>
        <taxon>Oppioidea</taxon>
        <taxon>Oppiidae</taxon>
        <taxon>Oppiella</taxon>
    </lineage>
</organism>
<gene>
    <name evidence="3" type="ORF">ONB1V03_LOCUS16107</name>
</gene>
<protein>
    <recommendedName>
        <fullName evidence="5">Alpha-catenin</fullName>
    </recommendedName>
</protein>
<feature type="non-terminal residue" evidence="3">
    <location>
        <position position="173"/>
    </location>
</feature>
<dbReference type="Proteomes" id="UP000728032">
    <property type="component" value="Unassembled WGS sequence"/>
</dbReference>
<comment type="subcellular location">
    <subcellularLocation>
        <location evidence="1">Cytoplasm</location>
    </subcellularLocation>
</comment>
<keyword evidence="2" id="KW-0963">Cytoplasm</keyword>
<dbReference type="PANTHER" id="PTHR46342:SF1">
    <property type="entry name" value="ALPHA-CATULIN"/>
    <property type="match status" value="1"/>
</dbReference>
<evidence type="ECO:0008006" key="5">
    <source>
        <dbReference type="Google" id="ProtNLM"/>
    </source>
</evidence>
<dbReference type="GO" id="GO:0007155">
    <property type="term" value="P:cell adhesion"/>
    <property type="evidence" value="ECO:0007669"/>
    <property type="project" value="InterPro"/>
</dbReference>
<proteinExistence type="predicted"/>
<dbReference type="EMBL" id="OC932401">
    <property type="protein sequence ID" value="CAD7659512.1"/>
    <property type="molecule type" value="Genomic_DNA"/>
</dbReference>
<dbReference type="OrthoDB" id="9933814at2759"/>
<sequence length="173" mass="19963">DLIEMSRMTFVGQQTRDRLNCALDAVVERTQDFTDSAYTSHEHREKILLLCDRARLELNTLLRIALCLEQASSTSPSEDFEASITQTIRASIDLKQELQDTALDQIDELFKLDASQLELVARLRNTALASDHERLDEYCEQFNEYCERVQEVCRLLHHTSTTETTQITSKHLE</sequence>
<evidence type="ECO:0000256" key="1">
    <source>
        <dbReference type="ARBA" id="ARBA00004496"/>
    </source>
</evidence>
<dbReference type="SUPFAM" id="SSF47220">
    <property type="entry name" value="alpha-catenin/vinculin-like"/>
    <property type="match status" value="1"/>
</dbReference>
<dbReference type="InterPro" id="IPR030045">
    <property type="entry name" value="CTNNAL1"/>
</dbReference>
<dbReference type="PANTHER" id="PTHR46342">
    <property type="entry name" value="ALPHA-CATULIN"/>
    <property type="match status" value="1"/>
</dbReference>
<feature type="non-terminal residue" evidence="3">
    <location>
        <position position="1"/>
    </location>
</feature>
<dbReference type="EMBL" id="CAJPVJ010017576">
    <property type="protein sequence ID" value="CAG2176674.1"/>
    <property type="molecule type" value="Genomic_DNA"/>
</dbReference>
<dbReference type="GO" id="GO:0007266">
    <property type="term" value="P:Rho protein signal transduction"/>
    <property type="evidence" value="ECO:0007669"/>
    <property type="project" value="InterPro"/>
</dbReference>
<dbReference type="AlphaFoldDB" id="A0A7R9MG80"/>
<accession>A0A7R9MG80</accession>